<dbReference type="KEGG" id="soe:110778414"/>
<accession>A0A9R0HX58</accession>
<evidence type="ECO:0000256" key="3">
    <source>
        <dbReference type="ARBA" id="ARBA00004771"/>
    </source>
</evidence>
<comment type="catalytic activity">
    <reaction evidence="9">
        <text>a long chain fatty alcohol + a fatty acyl-CoA = a long-chain alcohol wax ester + CoA</text>
        <dbReference type="Rhea" id="RHEA:38443"/>
        <dbReference type="ChEBI" id="CHEBI:17135"/>
        <dbReference type="ChEBI" id="CHEBI:57287"/>
        <dbReference type="ChEBI" id="CHEBI:77636"/>
        <dbReference type="ChEBI" id="CHEBI:235323"/>
        <dbReference type="EC" id="2.3.1.75"/>
    </reaction>
</comment>
<dbReference type="Pfam" id="PF06974">
    <property type="entry name" value="WS_DGAT_C"/>
    <property type="match status" value="1"/>
</dbReference>
<evidence type="ECO:0000256" key="9">
    <source>
        <dbReference type="ARBA" id="ARBA00047604"/>
    </source>
</evidence>
<feature type="domain" description="O-acyltransferase WSD1-like N-terminal" evidence="12">
    <location>
        <begin position="113"/>
        <end position="271"/>
    </location>
</feature>
<keyword evidence="7 15" id="KW-0012">Acyltransferase</keyword>
<dbReference type="InterPro" id="IPR004255">
    <property type="entry name" value="O-acyltransferase_WSD1_N"/>
</dbReference>
<dbReference type="RefSeq" id="XP_021838666.2">
    <property type="nucleotide sequence ID" value="XM_021982974.2"/>
</dbReference>
<evidence type="ECO:0000259" key="13">
    <source>
        <dbReference type="Pfam" id="PF06974"/>
    </source>
</evidence>
<evidence type="ECO:0000256" key="11">
    <source>
        <dbReference type="SAM" id="MobiDB-lite"/>
    </source>
</evidence>
<feature type="domain" description="O-acyltransferase WSD1 C-terminal" evidence="13">
    <location>
        <begin position="325"/>
        <end position="470"/>
    </location>
</feature>
<evidence type="ECO:0000259" key="12">
    <source>
        <dbReference type="Pfam" id="PF03007"/>
    </source>
</evidence>
<keyword evidence="14" id="KW-1185">Reference proteome</keyword>
<dbReference type="GO" id="GO:0019432">
    <property type="term" value="P:triglyceride biosynthetic process"/>
    <property type="evidence" value="ECO:0000318"/>
    <property type="project" value="GO_Central"/>
</dbReference>
<reference evidence="15" key="2">
    <citation type="submission" date="2025-08" db="UniProtKB">
        <authorList>
            <consortium name="RefSeq"/>
        </authorList>
    </citation>
    <scope>IDENTIFICATION</scope>
    <source>
        <tissue evidence="15">Leaf</tissue>
    </source>
</reference>
<feature type="region of interest" description="Disordered" evidence="11">
    <location>
        <begin position="1"/>
        <end position="28"/>
    </location>
</feature>
<evidence type="ECO:0000256" key="6">
    <source>
        <dbReference type="ARBA" id="ARBA00022824"/>
    </source>
</evidence>
<dbReference type="Proteomes" id="UP000813463">
    <property type="component" value="Chromosome 2"/>
</dbReference>
<name>A0A9R0HX58_SPIOL</name>
<dbReference type="GO" id="GO:0047196">
    <property type="term" value="F:long-chain-alcohol O-fatty-acyltransferase activity"/>
    <property type="evidence" value="ECO:0007669"/>
    <property type="project" value="UniProtKB-EC"/>
</dbReference>
<proteinExistence type="inferred from homology"/>
<gene>
    <name evidence="15" type="primary">LOC110778414</name>
</gene>
<comment type="similarity">
    <text evidence="8">In the N-terminal section; belongs to the long-chain O-acyltransferase family.</text>
</comment>
<dbReference type="GeneID" id="110778414"/>
<dbReference type="GO" id="GO:0005789">
    <property type="term" value="C:endoplasmic reticulum membrane"/>
    <property type="evidence" value="ECO:0007669"/>
    <property type="project" value="UniProtKB-SubCell"/>
</dbReference>
<dbReference type="PANTHER" id="PTHR31650:SF34">
    <property type="entry name" value="O-ACYLTRANSFERASE WSD1-LIKE ISOFORM X1"/>
    <property type="match status" value="1"/>
</dbReference>
<evidence type="ECO:0000256" key="8">
    <source>
        <dbReference type="ARBA" id="ARBA00024360"/>
    </source>
</evidence>
<keyword evidence="5" id="KW-0808">Transferase</keyword>
<dbReference type="GO" id="GO:0005886">
    <property type="term" value="C:plasma membrane"/>
    <property type="evidence" value="ECO:0000318"/>
    <property type="project" value="GO_Central"/>
</dbReference>
<organism evidence="14 15">
    <name type="scientific">Spinacia oleracea</name>
    <name type="common">Spinach</name>
    <dbReference type="NCBI Taxonomy" id="3562"/>
    <lineage>
        <taxon>Eukaryota</taxon>
        <taxon>Viridiplantae</taxon>
        <taxon>Streptophyta</taxon>
        <taxon>Embryophyta</taxon>
        <taxon>Tracheophyta</taxon>
        <taxon>Spermatophyta</taxon>
        <taxon>Magnoliopsida</taxon>
        <taxon>eudicotyledons</taxon>
        <taxon>Gunneridae</taxon>
        <taxon>Pentapetalae</taxon>
        <taxon>Caryophyllales</taxon>
        <taxon>Chenopodiaceae</taxon>
        <taxon>Chenopodioideae</taxon>
        <taxon>Anserineae</taxon>
        <taxon>Spinacia</taxon>
    </lineage>
</organism>
<evidence type="ECO:0000256" key="4">
    <source>
        <dbReference type="ARBA" id="ARBA00005189"/>
    </source>
</evidence>
<comment type="catalytic activity">
    <reaction evidence="10">
        <text>an acyl-CoA + a 1,2-diacyl-sn-glycerol = a triacyl-sn-glycerol + CoA</text>
        <dbReference type="Rhea" id="RHEA:10868"/>
        <dbReference type="ChEBI" id="CHEBI:17815"/>
        <dbReference type="ChEBI" id="CHEBI:57287"/>
        <dbReference type="ChEBI" id="CHEBI:58342"/>
        <dbReference type="ChEBI" id="CHEBI:64615"/>
        <dbReference type="EC" id="2.3.1.20"/>
    </reaction>
</comment>
<dbReference type="Pfam" id="PF03007">
    <property type="entry name" value="WS_DGAT_cat"/>
    <property type="match status" value="1"/>
</dbReference>
<evidence type="ECO:0000256" key="7">
    <source>
        <dbReference type="ARBA" id="ARBA00023315"/>
    </source>
</evidence>
<evidence type="ECO:0000256" key="2">
    <source>
        <dbReference type="ARBA" id="ARBA00004586"/>
    </source>
</evidence>
<comment type="subcellular location">
    <subcellularLocation>
        <location evidence="1">Cell membrane</location>
        <topology evidence="1">Single-pass membrane protein</topology>
    </subcellularLocation>
    <subcellularLocation>
        <location evidence="2">Endoplasmic reticulum membrane</location>
    </subcellularLocation>
</comment>
<evidence type="ECO:0000256" key="1">
    <source>
        <dbReference type="ARBA" id="ARBA00004162"/>
    </source>
</evidence>
<sequence>MDSGLQIKTEYKEEEEEGAEDEPVSPTGQYFNSKTMSVRVLGILESEIPIDESCALPLLQDLFLPINTRFSSIMVSDHKGVKQWKRVEVNLPDHLNLPRFPDNLSLEKYDDCFDKYITEIAMKPLSKDKPLWEVHIFNYPTNKAAAHLIFKLHHALGDGFSLMGALLSCMQRADNPSLPLTFPSMQPSSEANRKATDDIGCLPKTLSTIYNTTRDYGWSVLKGSFIADDKTPIRSGDEGVEFHSVQISTVELSLDQIKQIKTAIGATINDVLTGIIFYGTRLYMEAAGKGFGTSETTALVLLNTRNINGYKSIQDMVKTHSETKWGNQFAFLHVALPELFNDKSSKPLEFISEAQKIIKRKRNSLAVYLTGQSLEFLRKYRGPEAAAEFIHSTLQKSTMTVSNMIGPVEQMALANHPCKGLYFMVVGVPESLTITVMSYMRTLRIAIGVEKGYIDVQKFNSCIENAFQLIYKAAVKIPNDYN</sequence>
<evidence type="ECO:0000313" key="14">
    <source>
        <dbReference type="Proteomes" id="UP000813463"/>
    </source>
</evidence>
<reference evidence="14" key="1">
    <citation type="journal article" date="2021" name="Nat. Commun.">
        <title>Genomic analyses provide insights into spinach domestication and the genetic basis of agronomic traits.</title>
        <authorList>
            <person name="Cai X."/>
            <person name="Sun X."/>
            <person name="Xu C."/>
            <person name="Sun H."/>
            <person name="Wang X."/>
            <person name="Ge C."/>
            <person name="Zhang Z."/>
            <person name="Wang Q."/>
            <person name="Fei Z."/>
            <person name="Jiao C."/>
            <person name="Wang Q."/>
        </authorList>
    </citation>
    <scope>NUCLEOTIDE SEQUENCE [LARGE SCALE GENOMIC DNA]</scope>
    <source>
        <strain evidence="14">cv. Varoflay</strain>
    </source>
</reference>
<protein>
    <submittedName>
        <fullName evidence="15">Wax ester synthase/diacylglycerol acyltransferase 4 isoform X1</fullName>
    </submittedName>
</protein>
<keyword evidence="6" id="KW-0256">Endoplasmic reticulum</keyword>
<dbReference type="GO" id="GO:0008374">
    <property type="term" value="F:O-acyltransferase activity"/>
    <property type="evidence" value="ECO:0000318"/>
    <property type="project" value="GO_Central"/>
</dbReference>
<feature type="compositionally biased region" description="Acidic residues" evidence="11">
    <location>
        <begin position="12"/>
        <end position="23"/>
    </location>
</feature>
<dbReference type="GO" id="GO:0004144">
    <property type="term" value="F:diacylglycerol O-acyltransferase activity"/>
    <property type="evidence" value="ECO:0007669"/>
    <property type="project" value="UniProtKB-EC"/>
</dbReference>
<dbReference type="AlphaFoldDB" id="A0A9R0HX58"/>
<comment type="pathway">
    <text evidence="4">Lipid metabolism.</text>
</comment>
<dbReference type="PANTHER" id="PTHR31650">
    <property type="entry name" value="O-ACYLTRANSFERASE (WSD1-LIKE) FAMILY PROTEIN"/>
    <property type="match status" value="1"/>
</dbReference>
<evidence type="ECO:0000313" key="15">
    <source>
        <dbReference type="RefSeq" id="XP_021838666.2"/>
    </source>
</evidence>
<evidence type="ECO:0000256" key="5">
    <source>
        <dbReference type="ARBA" id="ARBA00022679"/>
    </source>
</evidence>
<dbReference type="InterPro" id="IPR045034">
    <property type="entry name" value="O-acyltransferase_WSD1-like"/>
</dbReference>
<dbReference type="InterPro" id="IPR009721">
    <property type="entry name" value="O-acyltransferase_WSD1_C"/>
</dbReference>
<comment type="pathway">
    <text evidence="3">Glycerolipid metabolism; triacylglycerol biosynthesis.</text>
</comment>
<evidence type="ECO:0000256" key="10">
    <source>
        <dbReference type="ARBA" id="ARBA00048109"/>
    </source>
</evidence>